<evidence type="ECO:0000313" key="5">
    <source>
        <dbReference type="EMBL" id="RLJ70182.1"/>
    </source>
</evidence>
<organism evidence="5 6">
    <name type="scientific">Hydrogenivirga caldilitoris</name>
    <dbReference type="NCBI Taxonomy" id="246264"/>
    <lineage>
        <taxon>Bacteria</taxon>
        <taxon>Pseudomonadati</taxon>
        <taxon>Aquificota</taxon>
        <taxon>Aquificia</taxon>
        <taxon>Aquificales</taxon>
        <taxon>Aquificaceae</taxon>
        <taxon>Hydrogenivirga</taxon>
    </lineage>
</organism>
<keyword evidence="1" id="KW-0805">Transcription regulation</keyword>
<dbReference type="EMBL" id="RCCJ01000001">
    <property type="protein sequence ID" value="RLJ70182.1"/>
    <property type="molecule type" value="Genomic_DNA"/>
</dbReference>
<dbReference type="InterPro" id="IPR001845">
    <property type="entry name" value="HTH_ArsR_DNA-bd_dom"/>
</dbReference>
<evidence type="ECO:0000256" key="3">
    <source>
        <dbReference type="ARBA" id="ARBA00023163"/>
    </source>
</evidence>
<comment type="caution">
    <text evidence="5">The sequence shown here is derived from an EMBL/GenBank/DDBJ whole genome shotgun (WGS) entry which is preliminary data.</text>
</comment>
<dbReference type="PROSITE" id="PS50987">
    <property type="entry name" value="HTH_ARSR_2"/>
    <property type="match status" value="1"/>
</dbReference>
<dbReference type="InterPro" id="IPR036390">
    <property type="entry name" value="WH_DNA-bd_sf"/>
</dbReference>
<sequence>MELEKLRKFYYALSDEVRLKIISLLSKKGELCVCELQSFFGISQPNLSFHLRVLKEANLVRTQRRGKWVYYRLNEDNELLRANLKFINSLGLEVPEETACELT</sequence>
<dbReference type="PRINTS" id="PR00778">
    <property type="entry name" value="HTHARSR"/>
</dbReference>
<dbReference type="Pfam" id="PF01022">
    <property type="entry name" value="HTH_5"/>
    <property type="match status" value="1"/>
</dbReference>
<accession>A0A497XSS8</accession>
<dbReference type="Proteomes" id="UP000267841">
    <property type="component" value="Unassembled WGS sequence"/>
</dbReference>
<protein>
    <submittedName>
        <fullName evidence="5">ArsR family transcriptional regulator</fullName>
    </submittedName>
</protein>
<dbReference type="InterPro" id="IPR036388">
    <property type="entry name" value="WH-like_DNA-bd_sf"/>
</dbReference>
<dbReference type="PANTHER" id="PTHR43132:SF2">
    <property type="entry name" value="ARSENICAL RESISTANCE OPERON REPRESSOR ARSR-RELATED"/>
    <property type="match status" value="1"/>
</dbReference>
<dbReference type="GO" id="GO:0003700">
    <property type="term" value="F:DNA-binding transcription factor activity"/>
    <property type="evidence" value="ECO:0007669"/>
    <property type="project" value="InterPro"/>
</dbReference>
<keyword evidence="6" id="KW-1185">Reference proteome</keyword>
<evidence type="ECO:0000259" key="4">
    <source>
        <dbReference type="PROSITE" id="PS50987"/>
    </source>
</evidence>
<dbReference type="OrthoDB" id="9798835at2"/>
<dbReference type="NCBIfam" id="NF033788">
    <property type="entry name" value="HTH_metalloreg"/>
    <property type="match status" value="1"/>
</dbReference>
<feature type="domain" description="HTH arsR-type" evidence="4">
    <location>
        <begin position="1"/>
        <end position="93"/>
    </location>
</feature>
<keyword evidence="2" id="KW-0238">DNA-binding</keyword>
<proteinExistence type="predicted"/>
<reference evidence="5 6" key="1">
    <citation type="submission" date="2018-10" db="EMBL/GenBank/DDBJ databases">
        <title>Genomic Encyclopedia of Archaeal and Bacterial Type Strains, Phase II (KMG-II): from individual species to whole genera.</title>
        <authorList>
            <person name="Goeker M."/>
        </authorList>
    </citation>
    <scope>NUCLEOTIDE SEQUENCE [LARGE SCALE GENOMIC DNA]</scope>
    <source>
        <strain evidence="5 6">DSM 16510</strain>
    </source>
</reference>
<keyword evidence="3" id="KW-0804">Transcription</keyword>
<evidence type="ECO:0000256" key="2">
    <source>
        <dbReference type="ARBA" id="ARBA00023125"/>
    </source>
</evidence>
<dbReference type="Gene3D" id="1.10.10.10">
    <property type="entry name" value="Winged helix-like DNA-binding domain superfamily/Winged helix DNA-binding domain"/>
    <property type="match status" value="1"/>
</dbReference>
<dbReference type="CDD" id="cd00090">
    <property type="entry name" value="HTH_ARSR"/>
    <property type="match status" value="1"/>
</dbReference>
<dbReference type="PANTHER" id="PTHR43132">
    <property type="entry name" value="ARSENICAL RESISTANCE OPERON REPRESSOR ARSR-RELATED"/>
    <property type="match status" value="1"/>
</dbReference>
<dbReference type="InterPro" id="IPR051011">
    <property type="entry name" value="Metal_resp_trans_reg"/>
</dbReference>
<name>A0A497XSS8_9AQUI</name>
<evidence type="ECO:0000256" key="1">
    <source>
        <dbReference type="ARBA" id="ARBA00023015"/>
    </source>
</evidence>
<dbReference type="SUPFAM" id="SSF46785">
    <property type="entry name" value="Winged helix' DNA-binding domain"/>
    <property type="match status" value="1"/>
</dbReference>
<dbReference type="GO" id="GO:0003677">
    <property type="term" value="F:DNA binding"/>
    <property type="evidence" value="ECO:0007669"/>
    <property type="project" value="UniProtKB-KW"/>
</dbReference>
<evidence type="ECO:0000313" key="6">
    <source>
        <dbReference type="Proteomes" id="UP000267841"/>
    </source>
</evidence>
<dbReference type="InterPro" id="IPR011991">
    <property type="entry name" value="ArsR-like_HTH"/>
</dbReference>
<dbReference type="AlphaFoldDB" id="A0A497XSS8"/>
<dbReference type="SMART" id="SM00418">
    <property type="entry name" value="HTH_ARSR"/>
    <property type="match status" value="1"/>
</dbReference>
<gene>
    <name evidence="5" type="ORF">BCF55_0448</name>
</gene>